<dbReference type="GO" id="GO:0016020">
    <property type="term" value="C:membrane"/>
    <property type="evidence" value="ECO:0007669"/>
    <property type="project" value="InterPro"/>
</dbReference>
<dbReference type="GO" id="GO:0006654">
    <property type="term" value="P:phosphatidic acid biosynthetic process"/>
    <property type="evidence" value="ECO:0007669"/>
    <property type="project" value="TreeGrafter"/>
</dbReference>
<dbReference type="PANTHER" id="PTHR10434">
    <property type="entry name" value="1-ACYL-SN-GLYCEROL-3-PHOSPHATE ACYLTRANSFERASE"/>
    <property type="match status" value="1"/>
</dbReference>
<keyword evidence="3 4" id="KW-0012">Acyltransferase</keyword>
<proteinExistence type="inferred from homology"/>
<protein>
    <recommendedName>
        <fullName evidence="4">1-acyl-sn-glycerol-3-phosphate acyltransferase</fullName>
        <ecNumber evidence="4">2.3.1.51</ecNumber>
    </recommendedName>
</protein>
<evidence type="ECO:0000313" key="8">
    <source>
        <dbReference type="Proteomes" id="UP000813461"/>
    </source>
</evidence>
<reference evidence="7" key="1">
    <citation type="journal article" date="2021" name="Nat. Commun.">
        <title>Genetic determinants of endophytism in the Arabidopsis root mycobiome.</title>
        <authorList>
            <person name="Mesny F."/>
            <person name="Miyauchi S."/>
            <person name="Thiergart T."/>
            <person name="Pickel B."/>
            <person name="Atanasova L."/>
            <person name="Karlsson M."/>
            <person name="Huettel B."/>
            <person name="Barry K.W."/>
            <person name="Haridas S."/>
            <person name="Chen C."/>
            <person name="Bauer D."/>
            <person name="Andreopoulos W."/>
            <person name="Pangilinan J."/>
            <person name="LaButti K."/>
            <person name="Riley R."/>
            <person name="Lipzen A."/>
            <person name="Clum A."/>
            <person name="Drula E."/>
            <person name="Henrissat B."/>
            <person name="Kohler A."/>
            <person name="Grigoriev I.V."/>
            <person name="Martin F.M."/>
            <person name="Hacquard S."/>
        </authorList>
    </citation>
    <scope>NUCLEOTIDE SEQUENCE</scope>
    <source>
        <strain evidence="7">MPI-SDFR-AT-0120</strain>
    </source>
</reference>
<evidence type="ECO:0000256" key="4">
    <source>
        <dbReference type="RuleBase" id="RU361267"/>
    </source>
</evidence>
<feature type="transmembrane region" description="Helical" evidence="5">
    <location>
        <begin position="6"/>
        <end position="25"/>
    </location>
</feature>
<evidence type="ECO:0000256" key="2">
    <source>
        <dbReference type="ARBA" id="ARBA00022679"/>
    </source>
</evidence>
<feature type="domain" description="Phospholipid/glycerol acyltransferase" evidence="6">
    <location>
        <begin position="112"/>
        <end position="229"/>
    </location>
</feature>
<keyword evidence="5" id="KW-0812">Transmembrane</keyword>
<dbReference type="Proteomes" id="UP000813461">
    <property type="component" value="Unassembled WGS sequence"/>
</dbReference>
<evidence type="ECO:0000256" key="3">
    <source>
        <dbReference type="ARBA" id="ARBA00023315"/>
    </source>
</evidence>
<dbReference type="SUPFAM" id="SSF69593">
    <property type="entry name" value="Glycerol-3-phosphate (1)-acyltransferase"/>
    <property type="match status" value="1"/>
</dbReference>
<keyword evidence="5" id="KW-0472">Membrane</keyword>
<dbReference type="CDD" id="cd07989">
    <property type="entry name" value="LPLAT_AGPAT-like"/>
    <property type="match status" value="1"/>
</dbReference>
<gene>
    <name evidence="7" type="ORF">FB567DRAFT_542167</name>
</gene>
<dbReference type="PANTHER" id="PTHR10434:SF11">
    <property type="entry name" value="1-ACYL-SN-GLYCEROL-3-PHOSPHATE ACYLTRANSFERASE"/>
    <property type="match status" value="1"/>
</dbReference>
<dbReference type="NCBIfam" id="TIGR00530">
    <property type="entry name" value="AGP_acyltrn"/>
    <property type="match status" value="1"/>
</dbReference>
<comment type="similarity">
    <text evidence="1 4">Belongs to the 1-acyl-sn-glycerol-3-phosphate acyltransferase family.</text>
</comment>
<organism evidence="7 8">
    <name type="scientific">Paraphoma chrysanthemicola</name>
    <dbReference type="NCBI Taxonomy" id="798071"/>
    <lineage>
        <taxon>Eukaryota</taxon>
        <taxon>Fungi</taxon>
        <taxon>Dikarya</taxon>
        <taxon>Ascomycota</taxon>
        <taxon>Pezizomycotina</taxon>
        <taxon>Dothideomycetes</taxon>
        <taxon>Pleosporomycetidae</taxon>
        <taxon>Pleosporales</taxon>
        <taxon>Pleosporineae</taxon>
        <taxon>Phaeosphaeriaceae</taxon>
        <taxon>Paraphoma</taxon>
    </lineage>
</organism>
<comment type="domain">
    <text evidence="4">The HXXXXD motif is essential for acyltransferase activity and may constitute the binding site for the phosphate moiety of the glycerol-3-phosphate.</text>
</comment>
<keyword evidence="4" id="KW-0594">Phospholipid biosynthesis</keyword>
<keyword evidence="4" id="KW-0443">Lipid metabolism</keyword>
<comment type="caution">
    <text evidence="7">The sequence shown here is derived from an EMBL/GenBank/DDBJ whole genome shotgun (WGS) entry which is preliminary data.</text>
</comment>
<comment type="catalytic activity">
    <reaction evidence="4">
        <text>a 1-acyl-sn-glycero-3-phosphate + an acyl-CoA = a 1,2-diacyl-sn-glycero-3-phosphate + CoA</text>
        <dbReference type="Rhea" id="RHEA:19709"/>
        <dbReference type="ChEBI" id="CHEBI:57287"/>
        <dbReference type="ChEBI" id="CHEBI:57970"/>
        <dbReference type="ChEBI" id="CHEBI:58342"/>
        <dbReference type="ChEBI" id="CHEBI:58608"/>
        <dbReference type="EC" id="2.3.1.51"/>
    </reaction>
</comment>
<dbReference type="Pfam" id="PF01553">
    <property type="entry name" value="Acyltransferase"/>
    <property type="match status" value="1"/>
</dbReference>
<name>A0A8K0VQU3_9PLEO</name>
<dbReference type="EC" id="2.3.1.51" evidence="4"/>
<keyword evidence="8" id="KW-1185">Reference proteome</keyword>
<dbReference type="AlphaFoldDB" id="A0A8K0VQU3"/>
<dbReference type="SMART" id="SM00563">
    <property type="entry name" value="PlsC"/>
    <property type="match status" value="1"/>
</dbReference>
<dbReference type="InterPro" id="IPR004552">
    <property type="entry name" value="AGP_acyltrans"/>
</dbReference>
<keyword evidence="4" id="KW-1208">Phospholipid metabolism</keyword>
<dbReference type="InterPro" id="IPR002123">
    <property type="entry name" value="Plipid/glycerol_acylTrfase"/>
</dbReference>
<evidence type="ECO:0000259" key="6">
    <source>
        <dbReference type="SMART" id="SM00563"/>
    </source>
</evidence>
<evidence type="ECO:0000313" key="7">
    <source>
        <dbReference type="EMBL" id="KAH7066540.1"/>
    </source>
</evidence>
<dbReference type="OrthoDB" id="202234at2759"/>
<dbReference type="EMBL" id="JAGMVJ010000038">
    <property type="protein sequence ID" value="KAH7066540.1"/>
    <property type="molecule type" value="Genomic_DNA"/>
</dbReference>
<dbReference type="GO" id="GO:0005783">
    <property type="term" value="C:endoplasmic reticulum"/>
    <property type="evidence" value="ECO:0007669"/>
    <property type="project" value="TreeGrafter"/>
</dbReference>
<keyword evidence="5" id="KW-1133">Transmembrane helix</keyword>
<feature type="transmembrane region" description="Helical" evidence="5">
    <location>
        <begin position="37"/>
        <end position="60"/>
    </location>
</feature>
<sequence length="310" mass="34494">MHWTLWIVAPPTAVIMFLYFFALILPKGPAQLASYYAFSLTSIVLLLSCSAYGTVASIILRLVRHGGMAQWTTGRAFKWTMWLTTGVTFRINGSMKREGGISGEEALGMRPVVFVGNHQTELDVLMLGCMFPKWCSVTAKNSLKYVPFLGWFMALSKTVFIDRSNRALARSTFDTAVVTMREKRQSVFIFPEGTRSYADEPTLLPFKKGAFHLAVDAQVPIVPVVCANYANVFNTKLKRFAPGIVDVSILPPIPTKGLTKDDIDDLVERTRKVMLDELIRLSHVTGQGNGVPLPVASGVDEKTRELRKRT</sequence>
<keyword evidence="4" id="KW-0444">Lipid biosynthesis</keyword>
<dbReference type="GO" id="GO:0003841">
    <property type="term" value="F:1-acylglycerol-3-phosphate O-acyltransferase activity"/>
    <property type="evidence" value="ECO:0007669"/>
    <property type="project" value="UniProtKB-UniRule"/>
</dbReference>
<accession>A0A8K0VQU3</accession>
<evidence type="ECO:0000256" key="5">
    <source>
        <dbReference type="SAM" id="Phobius"/>
    </source>
</evidence>
<evidence type="ECO:0000256" key="1">
    <source>
        <dbReference type="ARBA" id="ARBA00008655"/>
    </source>
</evidence>
<keyword evidence="2 4" id="KW-0808">Transferase</keyword>